<gene>
    <name evidence="1" type="ORF">HALLA_05765</name>
</gene>
<dbReference type="STRING" id="797299.HALLA_05765"/>
<dbReference type="AlphaFoldDB" id="W0JUK2"/>
<accession>W0JUK2</accession>
<evidence type="ECO:0000313" key="2">
    <source>
        <dbReference type="Proteomes" id="UP000019024"/>
    </source>
</evidence>
<dbReference type="Proteomes" id="UP000019024">
    <property type="component" value="Chromosome"/>
</dbReference>
<protein>
    <submittedName>
        <fullName evidence="1">Uncharacterized protein</fullName>
    </submittedName>
</protein>
<dbReference type="HOGENOM" id="CLU_3003027_0_0_2"/>
<sequence>MIIDVTSDDKRIYLSTQATINNLVERIKKVHTSFRELILAFSKMKISSVDNFSHVQ</sequence>
<dbReference type="EMBL" id="CP007055">
    <property type="protein sequence ID" value="AHG00723.1"/>
    <property type="molecule type" value="Genomic_DNA"/>
</dbReference>
<dbReference type="KEGG" id="hlr:HALLA_05765"/>
<keyword evidence="2" id="KW-1185">Reference proteome</keyword>
<name>W0JUK2_9EURY</name>
<evidence type="ECO:0000313" key="1">
    <source>
        <dbReference type="EMBL" id="AHG00723.1"/>
    </source>
</evidence>
<organism evidence="1 2">
    <name type="scientific">Halostagnicola larsenii XH-48</name>
    <dbReference type="NCBI Taxonomy" id="797299"/>
    <lineage>
        <taxon>Archaea</taxon>
        <taxon>Methanobacteriati</taxon>
        <taxon>Methanobacteriota</taxon>
        <taxon>Stenosarchaea group</taxon>
        <taxon>Halobacteria</taxon>
        <taxon>Halobacteriales</taxon>
        <taxon>Natrialbaceae</taxon>
        <taxon>Halostagnicola</taxon>
    </lineage>
</organism>
<reference evidence="1 2" key="1">
    <citation type="submission" date="2014-01" db="EMBL/GenBank/DDBJ databases">
        <authorList>
            <consortium name="DOE Joint Genome Institute"/>
            <person name="Anderson I."/>
            <person name="Huntemann M."/>
            <person name="Han J."/>
            <person name="Chen A."/>
            <person name="Kyrpides N."/>
            <person name="Mavromatis K."/>
            <person name="Markowitz V."/>
            <person name="Palaniappan K."/>
            <person name="Ivanova N."/>
            <person name="Schaumberg A."/>
            <person name="Pati A."/>
            <person name="Liolios K."/>
            <person name="Nordberg H.P."/>
            <person name="Cantor M.N."/>
            <person name="Hua S.X."/>
            <person name="Woyke T."/>
        </authorList>
    </citation>
    <scope>NUCLEOTIDE SEQUENCE [LARGE SCALE GENOMIC DNA]</scope>
    <source>
        <strain evidence="1 2">XH-48</strain>
    </source>
</reference>
<proteinExistence type="predicted"/>